<evidence type="ECO:0000256" key="6">
    <source>
        <dbReference type="ARBA" id="ARBA00022827"/>
    </source>
</evidence>
<keyword evidence="5" id="KW-0285">Flavoprotein</keyword>
<accession>A0A6P5FQ90</accession>
<name>A0A6P5FQ90_ANACO</name>
<dbReference type="GO" id="GO:0052901">
    <property type="term" value="F:spermine oxidase activity"/>
    <property type="evidence" value="ECO:0007669"/>
    <property type="project" value="EnsemblPlants"/>
</dbReference>
<evidence type="ECO:0000256" key="1">
    <source>
        <dbReference type="ARBA" id="ARBA00001974"/>
    </source>
</evidence>
<dbReference type="InterPro" id="IPR050281">
    <property type="entry name" value="Flavin_monoamine_oxidase"/>
</dbReference>
<dbReference type="SUPFAM" id="SSF54373">
    <property type="entry name" value="FAD-linked reductases, C-terminal domain"/>
    <property type="match status" value="2"/>
</dbReference>
<proteinExistence type="inferred from homology"/>
<dbReference type="InterPro" id="IPR002937">
    <property type="entry name" value="Amino_oxidase"/>
</dbReference>
<evidence type="ECO:0000259" key="8">
    <source>
        <dbReference type="Pfam" id="PF01593"/>
    </source>
</evidence>
<dbReference type="PANTHER" id="PTHR10742:SF405">
    <property type="entry name" value="PEROXISOMAL N(1)-ACETYL-SPERMINE_SPERMIDINE OXIDASE"/>
    <property type="match status" value="1"/>
</dbReference>
<reference evidence="9" key="1">
    <citation type="journal article" date="2015" name="Nat. Genet.">
        <title>The pineapple genome and the evolution of CAM photosynthesis.</title>
        <authorList>
            <person name="Ming R."/>
            <person name="VanBuren R."/>
            <person name="Wai C.M."/>
            <person name="Tang H."/>
            <person name="Schatz M.C."/>
            <person name="Bowers J.E."/>
            <person name="Lyons E."/>
            <person name="Wang M.L."/>
            <person name="Chen J."/>
            <person name="Biggers E."/>
            <person name="Zhang J."/>
            <person name="Huang L."/>
            <person name="Zhang L."/>
            <person name="Miao W."/>
            <person name="Zhang J."/>
            <person name="Ye Z."/>
            <person name="Miao C."/>
            <person name="Lin Z."/>
            <person name="Wang H."/>
            <person name="Zhou H."/>
            <person name="Yim W.C."/>
            <person name="Priest H.D."/>
            <person name="Zheng C."/>
            <person name="Woodhouse M."/>
            <person name="Edger P.P."/>
            <person name="Guyot R."/>
            <person name="Guo H.B."/>
            <person name="Guo H."/>
            <person name="Zheng G."/>
            <person name="Singh R."/>
            <person name="Sharma A."/>
            <person name="Min X."/>
            <person name="Zheng Y."/>
            <person name="Lee H."/>
            <person name="Gurtowski J."/>
            <person name="Sedlazeck F.J."/>
            <person name="Harkess A."/>
            <person name="McKain M.R."/>
            <person name="Liao Z."/>
            <person name="Fang J."/>
            <person name="Liu J."/>
            <person name="Zhang X."/>
            <person name="Zhang Q."/>
            <person name="Hu W."/>
            <person name="Qin Y."/>
            <person name="Wang K."/>
            <person name="Chen L.Y."/>
            <person name="Shirley N."/>
            <person name="Lin Y.R."/>
            <person name="Liu L.Y."/>
            <person name="Hernandez A.G."/>
            <person name="Wright C.L."/>
            <person name="Bulone V."/>
            <person name="Tuskan G.A."/>
            <person name="Heath K."/>
            <person name="Zee F."/>
            <person name="Moore P.H."/>
            <person name="Sunkar R."/>
            <person name="Leebens-Mack J.H."/>
            <person name="Mockler T."/>
            <person name="Bennetzen J.L."/>
            <person name="Freeling M."/>
            <person name="Sankoff D."/>
            <person name="Paterson A.H."/>
            <person name="Zhu X."/>
            <person name="Yang X."/>
            <person name="Smith J.A."/>
            <person name="Cushman J.C."/>
            <person name="Paull R.E."/>
            <person name="Yu Q."/>
        </authorList>
    </citation>
    <scope>NUCLEOTIDE SEQUENCE [LARGE SCALE GENOMIC DNA]</scope>
    <source>
        <strain evidence="9">cv. F153</strain>
    </source>
</reference>
<protein>
    <submittedName>
        <fullName evidence="10">Probable polyamine oxidase 5</fullName>
    </submittedName>
</protein>
<comment type="similarity">
    <text evidence="3">Belongs to the flavin monoamine oxidase family.</text>
</comment>
<keyword evidence="6" id="KW-0274">FAD</keyword>
<dbReference type="SUPFAM" id="SSF51905">
    <property type="entry name" value="FAD/NAD(P)-binding domain"/>
    <property type="match status" value="1"/>
</dbReference>
<dbReference type="InterPro" id="IPR036188">
    <property type="entry name" value="FAD/NAD-bd_sf"/>
</dbReference>
<evidence type="ECO:0000256" key="2">
    <source>
        <dbReference type="ARBA" id="ARBA00004496"/>
    </source>
</evidence>
<evidence type="ECO:0000313" key="9">
    <source>
        <dbReference type="Proteomes" id="UP000515123"/>
    </source>
</evidence>
<comment type="subcellular location">
    <subcellularLocation>
        <location evidence="2">Cytoplasm</location>
    </subcellularLocation>
</comment>
<evidence type="ECO:0000256" key="5">
    <source>
        <dbReference type="ARBA" id="ARBA00022630"/>
    </source>
</evidence>
<dbReference type="GO" id="GO:0046208">
    <property type="term" value="P:spermine catabolic process"/>
    <property type="evidence" value="ECO:0007669"/>
    <property type="project" value="EnsemblPlants"/>
</dbReference>
<keyword evidence="7" id="KW-0560">Oxidoreductase</keyword>
<comment type="cofactor">
    <cofactor evidence="1">
        <name>FAD</name>
        <dbReference type="ChEBI" id="CHEBI:57692"/>
    </cofactor>
</comment>
<dbReference type="GeneID" id="109717202"/>
<dbReference type="GO" id="GO:0050660">
    <property type="term" value="F:flavin adenine dinucleotide binding"/>
    <property type="evidence" value="ECO:0007669"/>
    <property type="project" value="EnsemblPlants"/>
</dbReference>
<sequence>MVVKKPRVIIVGAGMAGLTAAHRLFTASGDFFDLSVVEAGERIGGRILSSEFAGDGVEMGATWIHGIGGSPIYALARDLDFLRGDDNRPWERMDGFPTDPLTVAEGGARVDDALVVAPISSLYRRLMDSARAGDVDPPPVPDGDPGVAAFLRRGLRAYRSSSRPAAARAAAAAAAAAGDGAWSLEALEDAVFAMHENTERTCTSADDLADLDLAAEGEYRDFPGDQITIARGYSRIVEHLAGALPDGAIRLGRRLRRLEWFPDGGPPCAGAGPVRLHFADGAVADADHVILTVSLGVLKAGLGKEGGVAFDPPLPDVKRGAIGRLGFGVVNKLFMEAEAEAFPFLQMAFAQEGPGRSAAKIPRWIRKTASICPIYGGSRVLLAWFAGEEALQLEALDDEDVIRGAHAAIEGFLPLHVDGTTCNGTGPSPTPLSLSLPPEVGVGSGGVEGRRPHLPCSGPEEAEAEAFPFLQMAFAQEEKGPGPGRRAAKIPWWIRKTASICPIYGGSRVLLAWFAGEEALQLEALDDEDVIRGAHAAIEGFLPLHVDGTTCNGTGPSPSPSRWRIARVRRSRWGTDPLFLGSYSYVAVGSSGDDLDLMAEPLPRGAEGMGAAPLQILFGGEATHRTHYSTTHGAYFSGIREANRLLQHYRCVSSSSSNSSSSF</sequence>
<keyword evidence="4" id="KW-0963">Cytoplasm</keyword>
<organism evidence="9 10">
    <name type="scientific">Ananas comosus</name>
    <name type="common">Pineapple</name>
    <name type="synonym">Ananas ananas</name>
    <dbReference type="NCBI Taxonomy" id="4615"/>
    <lineage>
        <taxon>Eukaryota</taxon>
        <taxon>Viridiplantae</taxon>
        <taxon>Streptophyta</taxon>
        <taxon>Embryophyta</taxon>
        <taxon>Tracheophyta</taxon>
        <taxon>Spermatophyta</taxon>
        <taxon>Magnoliopsida</taxon>
        <taxon>Liliopsida</taxon>
        <taxon>Poales</taxon>
        <taxon>Bromeliaceae</taxon>
        <taxon>Bromelioideae</taxon>
        <taxon>Ananas</taxon>
    </lineage>
</organism>
<dbReference type="Gene3D" id="3.50.50.60">
    <property type="entry name" value="FAD/NAD(P)-binding domain"/>
    <property type="match status" value="1"/>
</dbReference>
<dbReference type="AlphaFoldDB" id="A0A6P5FQ90"/>
<evidence type="ECO:0000256" key="4">
    <source>
        <dbReference type="ARBA" id="ARBA00022490"/>
    </source>
</evidence>
<evidence type="ECO:0000256" key="7">
    <source>
        <dbReference type="ARBA" id="ARBA00023002"/>
    </source>
</evidence>
<dbReference type="RefSeq" id="XP_020098461.1">
    <property type="nucleotide sequence ID" value="XM_020242872.1"/>
</dbReference>
<gene>
    <name evidence="10" type="primary">LOC109717202</name>
</gene>
<dbReference type="Proteomes" id="UP000515123">
    <property type="component" value="Linkage group 11"/>
</dbReference>
<dbReference type="GO" id="GO:0005737">
    <property type="term" value="C:cytoplasm"/>
    <property type="evidence" value="ECO:0007669"/>
    <property type="project" value="UniProtKB-SubCell"/>
</dbReference>
<dbReference type="Gramene" id="Aco005754.1.mrna1">
    <property type="protein sequence ID" value="Aco005754.1.mrna1"/>
    <property type="gene ID" value="Aco005754.1.path1"/>
</dbReference>
<keyword evidence="9" id="KW-1185">Reference proteome</keyword>
<feature type="domain" description="Amine oxidase" evidence="8">
    <location>
        <begin position="15"/>
        <end position="414"/>
    </location>
</feature>
<dbReference type="PANTHER" id="PTHR10742">
    <property type="entry name" value="FLAVIN MONOAMINE OXIDASE"/>
    <property type="match status" value="1"/>
</dbReference>
<dbReference type="Pfam" id="PF01593">
    <property type="entry name" value="Amino_oxidase"/>
    <property type="match status" value="2"/>
</dbReference>
<dbReference type="Gene3D" id="3.90.660.10">
    <property type="match status" value="2"/>
</dbReference>
<evidence type="ECO:0000313" key="10">
    <source>
        <dbReference type="RefSeq" id="XP_020098461.1"/>
    </source>
</evidence>
<reference evidence="10" key="2">
    <citation type="submission" date="2025-08" db="UniProtKB">
        <authorList>
            <consortium name="RefSeq"/>
        </authorList>
    </citation>
    <scope>IDENTIFICATION</scope>
    <source>
        <tissue evidence="10">Leaf</tissue>
    </source>
</reference>
<evidence type="ECO:0000256" key="3">
    <source>
        <dbReference type="ARBA" id="ARBA00005995"/>
    </source>
</evidence>
<dbReference type="GO" id="GO:1903602">
    <property type="term" value="P:thermospermine catabolic process"/>
    <property type="evidence" value="ECO:0007669"/>
    <property type="project" value="EnsemblPlants"/>
</dbReference>
<feature type="domain" description="Amine oxidase" evidence="8">
    <location>
        <begin position="502"/>
        <end position="646"/>
    </location>
</feature>
<dbReference type="GO" id="GO:0052903">
    <property type="term" value="F:N(1)-acetylpolyamine oxidase (3-acetamidopropanal-forming) activity"/>
    <property type="evidence" value="ECO:0007669"/>
    <property type="project" value="EnsemblPlants"/>
</dbReference>
<dbReference type="OrthoDB" id="2019015at2759"/>